<dbReference type="InterPro" id="IPR042186">
    <property type="entry name" value="FimD_plug_dom"/>
</dbReference>
<keyword evidence="5" id="KW-0812">Transmembrane</keyword>
<dbReference type="PANTHER" id="PTHR30451:SF20">
    <property type="entry name" value="FIMBRIAE USHER"/>
    <property type="match status" value="1"/>
</dbReference>
<keyword evidence="14" id="KW-1185">Reference proteome</keyword>
<comment type="similarity">
    <text evidence="2">Belongs to the fimbrial export usher family.</text>
</comment>
<dbReference type="RefSeq" id="WP_094810542.1">
    <property type="nucleotide sequence ID" value="NZ_NEVU01000001.1"/>
</dbReference>
<dbReference type="Gene3D" id="2.60.40.2610">
    <property type="entry name" value="Outer membrane usher protein FimD, plug domain"/>
    <property type="match status" value="1"/>
</dbReference>
<evidence type="ECO:0000259" key="12">
    <source>
        <dbReference type="Pfam" id="PF13954"/>
    </source>
</evidence>
<dbReference type="InterPro" id="IPR037224">
    <property type="entry name" value="PapC_N_sf"/>
</dbReference>
<proteinExistence type="inferred from homology"/>
<dbReference type="FunFam" id="2.60.40.3110:FF:000001">
    <property type="entry name" value="Putative fimbrial outer membrane usher"/>
    <property type="match status" value="1"/>
</dbReference>
<comment type="caution">
    <text evidence="13">The sequence shown here is derived from an EMBL/GenBank/DDBJ whole genome shotgun (WGS) entry which is preliminary data.</text>
</comment>
<dbReference type="GO" id="GO:0009279">
    <property type="term" value="C:cell outer membrane"/>
    <property type="evidence" value="ECO:0007669"/>
    <property type="project" value="UniProtKB-SubCell"/>
</dbReference>
<protein>
    <submittedName>
        <fullName evidence="13">Fimbrial assembly protein</fullName>
    </submittedName>
</protein>
<dbReference type="SUPFAM" id="SSF141729">
    <property type="entry name" value="FimD N-terminal domain-like"/>
    <property type="match status" value="1"/>
</dbReference>
<dbReference type="InterPro" id="IPR043142">
    <property type="entry name" value="PapC-like_C_sf"/>
</dbReference>
<feature type="domain" description="PapC N-terminal" evidence="12">
    <location>
        <begin position="42"/>
        <end position="187"/>
    </location>
</feature>
<name>A0A261VV94_9BORD</name>
<evidence type="ECO:0000256" key="6">
    <source>
        <dbReference type="ARBA" id="ARBA00022729"/>
    </source>
</evidence>
<dbReference type="AlphaFoldDB" id="A0A261VV94"/>
<dbReference type="InterPro" id="IPR000015">
    <property type="entry name" value="Fimb_usher"/>
</dbReference>
<keyword evidence="4" id="KW-1134">Transmembrane beta strand</keyword>
<evidence type="ECO:0000256" key="8">
    <source>
        <dbReference type="ARBA" id="ARBA00023237"/>
    </source>
</evidence>
<dbReference type="Pfam" id="PF13954">
    <property type="entry name" value="PapC_N"/>
    <property type="match status" value="1"/>
</dbReference>
<feature type="domain" description="PapC-like C-terminal" evidence="11">
    <location>
        <begin position="761"/>
        <end position="826"/>
    </location>
</feature>
<organism evidence="13 14">
    <name type="scientific">Bordetella genomosp. 12</name>
    <dbReference type="NCBI Taxonomy" id="463035"/>
    <lineage>
        <taxon>Bacteria</taxon>
        <taxon>Pseudomonadati</taxon>
        <taxon>Pseudomonadota</taxon>
        <taxon>Betaproteobacteria</taxon>
        <taxon>Burkholderiales</taxon>
        <taxon>Alcaligenaceae</taxon>
        <taxon>Bordetella</taxon>
    </lineage>
</organism>
<dbReference type="GO" id="GO:0015473">
    <property type="term" value="F:fimbrial usher porin activity"/>
    <property type="evidence" value="ECO:0007669"/>
    <property type="project" value="InterPro"/>
</dbReference>
<dbReference type="InterPro" id="IPR025949">
    <property type="entry name" value="PapC-like_C"/>
</dbReference>
<evidence type="ECO:0000313" key="14">
    <source>
        <dbReference type="Proteomes" id="UP000216429"/>
    </source>
</evidence>
<evidence type="ECO:0000256" key="3">
    <source>
        <dbReference type="ARBA" id="ARBA00022448"/>
    </source>
</evidence>
<reference evidence="14" key="1">
    <citation type="submission" date="2017-05" db="EMBL/GenBank/DDBJ databases">
        <title>Complete and WGS of Bordetella genogroups.</title>
        <authorList>
            <person name="Spilker T."/>
            <person name="Lipuma J."/>
        </authorList>
    </citation>
    <scope>NUCLEOTIDE SEQUENCE [LARGE SCALE GENOMIC DNA]</scope>
    <source>
        <strain evidence="14">AU6712</strain>
    </source>
</reference>
<dbReference type="PROSITE" id="PS51257">
    <property type="entry name" value="PROKAR_LIPOPROTEIN"/>
    <property type="match status" value="1"/>
</dbReference>
<evidence type="ECO:0000256" key="5">
    <source>
        <dbReference type="ARBA" id="ARBA00022692"/>
    </source>
</evidence>
<evidence type="ECO:0000256" key="4">
    <source>
        <dbReference type="ARBA" id="ARBA00022452"/>
    </source>
</evidence>
<evidence type="ECO:0000256" key="1">
    <source>
        <dbReference type="ARBA" id="ARBA00004571"/>
    </source>
</evidence>
<dbReference type="EMBL" id="NEVU01000001">
    <property type="protein sequence ID" value="OZI77691.1"/>
    <property type="molecule type" value="Genomic_DNA"/>
</dbReference>
<evidence type="ECO:0000256" key="7">
    <source>
        <dbReference type="ARBA" id="ARBA00023136"/>
    </source>
</evidence>
<dbReference type="PANTHER" id="PTHR30451">
    <property type="entry name" value="OUTER MEMBRANE USHER PROTEIN"/>
    <property type="match status" value="1"/>
</dbReference>
<dbReference type="OrthoDB" id="6554712at2"/>
<evidence type="ECO:0000313" key="13">
    <source>
        <dbReference type="EMBL" id="OZI77691.1"/>
    </source>
</evidence>
<gene>
    <name evidence="13" type="ORF">CAL22_03940</name>
</gene>
<keyword evidence="7" id="KW-0472">Membrane</keyword>
<dbReference type="InterPro" id="IPR025885">
    <property type="entry name" value="PapC_N"/>
</dbReference>
<feature type="signal peptide" evidence="10">
    <location>
        <begin position="1"/>
        <end position="25"/>
    </location>
</feature>
<dbReference type="GO" id="GO:0009297">
    <property type="term" value="P:pilus assembly"/>
    <property type="evidence" value="ECO:0007669"/>
    <property type="project" value="InterPro"/>
</dbReference>
<keyword evidence="8" id="KW-0998">Cell outer membrane</keyword>
<dbReference type="Proteomes" id="UP000216429">
    <property type="component" value="Unassembled WGS sequence"/>
</dbReference>
<feature type="region of interest" description="Disordered" evidence="9">
    <location>
        <begin position="847"/>
        <end position="882"/>
    </location>
</feature>
<dbReference type="Pfam" id="PF00577">
    <property type="entry name" value="Usher"/>
    <property type="match status" value="1"/>
</dbReference>
<evidence type="ECO:0000256" key="2">
    <source>
        <dbReference type="ARBA" id="ARBA00008064"/>
    </source>
</evidence>
<dbReference type="Pfam" id="PF13953">
    <property type="entry name" value="PapC_C"/>
    <property type="match status" value="1"/>
</dbReference>
<evidence type="ECO:0000259" key="11">
    <source>
        <dbReference type="Pfam" id="PF13953"/>
    </source>
</evidence>
<keyword evidence="3" id="KW-0813">Transport</keyword>
<dbReference type="Gene3D" id="3.10.20.410">
    <property type="match status" value="1"/>
</dbReference>
<dbReference type="Gene3D" id="2.60.40.2070">
    <property type="match status" value="1"/>
</dbReference>
<feature type="compositionally biased region" description="Basic and acidic residues" evidence="9">
    <location>
        <begin position="854"/>
        <end position="867"/>
    </location>
</feature>
<evidence type="ECO:0000256" key="10">
    <source>
        <dbReference type="SAM" id="SignalP"/>
    </source>
</evidence>
<dbReference type="Gene3D" id="2.60.40.3110">
    <property type="match status" value="1"/>
</dbReference>
<accession>A0A261VV94</accession>
<feature type="chain" id="PRO_5012469906" evidence="10">
    <location>
        <begin position="26"/>
        <end position="882"/>
    </location>
</feature>
<comment type="subcellular location">
    <subcellularLocation>
        <location evidence="1">Cell outer membrane</location>
        <topology evidence="1">Multi-pass membrane protein</topology>
    </subcellularLocation>
</comment>
<sequence length="882" mass="94023">MALARLYPSVATVVSACLLVGGVQAAEVATVPAPEADPAVVTFDESFLRVDSAQHVDVTRFARGNPVSPGVYSVDIFVNDERVARQPVRFQANRAGAGSQPCLTRTLLDTLGVDFSKVPSGNTAASVGECVDLARAVPGAKVDFDFSDQQLMLTVPQMYMRNTVRGYVPPELWQDGVTAGFVSYNANTYHTSGSGFSSTQNYLGLNAGFNLGGWRLRHQSSLTQSSGNSSHFDNYATYLQHDVTALKSQVTLGDGATTGDVFDSVQFRGVQIASEDRMLPDSQRGYAPVVRGTADSNARVTIRQNNQVIYETSVSPGPFEIRDLYATGYGGNLDVTVTEAGGRTKTFTVPFASVTQSLRQGVTRFSGTAGQLRNLGFDHKPKFGQFTVQHGLSNMWTLYGGGVGSSGYASANLGVAANTSLGAVSVDVTGAQTHVPGQSTMRGTSWRLGYNKFIDPTNTNIALAAYRYSTENYLSLTDASWVRELARRNEDIRSRYRQKNRLQLTLNQNFKYGGSVFVSASAQQYWNRGGSDTFYQAGYTDSFKYGSYSLSAGRTRSWDGTMSNQFMVSLSIPLGRTQHAPMLSTSLSRSGGDTQMQTSLSGSLGETNEYSYNAYGTYASGNASHSTDAGVSGTYRAPYAQITASGSSGRDTNQVSAGISGSIVAHPGGVTLSQMVGDTFGVVEAPGAEGARVLSAPGVEINSSGYAVVPYLTPYGSNMVDIDPKGTSTEVEFESTSEEAVPRLGSVVMLKYKMVSGRAALIRAPLANDAPLPFGADVVDEKGVSVGVVAQDSQIFARGLEPKGSLFVKWGQGSHKQCRIDYQLPQDKPQSRAAYLSLQLQCVAVGDGSPGHSNHLEGGRPGHDATPHAKRVSASATDKQEQ</sequence>
<evidence type="ECO:0000256" key="9">
    <source>
        <dbReference type="SAM" id="MobiDB-lite"/>
    </source>
</evidence>
<keyword evidence="6 10" id="KW-0732">Signal</keyword>